<reference evidence="1 2" key="1">
    <citation type="submission" date="2024-01" db="EMBL/GenBank/DDBJ databases">
        <title>Genome assemblies of Stephania.</title>
        <authorList>
            <person name="Yang L."/>
        </authorList>
    </citation>
    <scope>NUCLEOTIDE SEQUENCE [LARGE SCALE GENOMIC DNA]</scope>
    <source>
        <strain evidence="1">YNDBR</strain>
        <tissue evidence="1">Leaf</tissue>
    </source>
</reference>
<organism evidence="1 2">
    <name type="scientific">Stephania yunnanensis</name>
    <dbReference type="NCBI Taxonomy" id="152371"/>
    <lineage>
        <taxon>Eukaryota</taxon>
        <taxon>Viridiplantae</taxon>
        <taxon>Streptophyta</taxon>
        <taxon>Embryophyta</taxon>
        <taxon>Tracheophyta</taxon>
        <taxon>Spermatophyta</taxon>
        <taxon>Magnoliopsida</taxon>
        <taxon>Ranunculales</taxon>
        <taxon>Menispermaceae</taxon>
        <taxon>Menispermoideae</taxon>
        <taxon>Cissampelideae</taxon>
        <taxon>Stephania</taxon>
    </lineage>
</organism>
<dbReference type="Proteomes" id="UP001420932">
    <property type="component" value="Unassembled WGS sequence"/>
</dbReference>
<name>A0AAP0LJ24_9MAGN</name>
<sequence>MKVGADHRVVSSAKRSSVTTSEPVECCYTKFGCFHGLNYVLVGLYNLNASFLMFRISNTLVLLTQVFDEKANCTNLTLKGHPKVPEPRRIDKLFPPPKRSGASLSLISIIQATHCILFGRRASTVAGRALAEVECVEVLHVGTA</sequence>
<dbReference type="AlphaFoldDB" id="A0AAP0LJ24"/>
<keyword evidence="2" id="KW-1185">Reference proteome</keyword>
<evidence type="ECO:0000313" key="2">
    <source>
        <dbReference type="Proteomes" id="UP001420932"/>
    </source>
</evidence>
<protein>
    <submittedName>
        <fullName evidence="1">Uncharacterized protein</fullName>
    </submittedName>
</protein>
<evidence type="ECO:0000313" key="1">
    <source>
        <dbReference type="EMBL" id="KAK9169129.1"/>
    </source>
</evidence>
<proteinExistence type="predicted"/>
<gene>
    <name evidence="1" type="ORF">Syun_001269</name>
</gene>
<accession>A0AAP0LJ24</accession>
<comment type="caution">
    <text evidence="1">The sequence shown here is derived from an EMBL/GenBank/DDBJ whole genome shotgun (WGS) entry which is preliminary data.</text>
</comment>
<dbReference type="EMBL" id="JBBNAF010000001">
    <property type="protein sequence ID" value="KAK9169129.1"/>
    <property type="molecule type" value="Genomic_DNA"/>
</dbReference>